<evidence type="ECO:0000313" key="3">
    <source>
        <dbReference type="Proteomes" id="UP000678016"/>
    </source>
</evidence>
<feature type="transmembrane region" description="Helical" evidence="1">
    <location>
        <begin position="140"/>
        <end position="173"/>
    </location>
</feature>
<accession>A0ABX8C0F9</accession>
<dbReference type="RefSeq" id="WP_212640927.1">
    <property type="nucleotide sequence ID" value="NZ_CP074132.1"/>
</dbReference>
<keyword evidence="1" id="KW-0472">Membrane</keyword>
<dbReference type="InterPro" id="IPR021737">
    <property type="entry name" value="Phage_phiKZ_Orf197"/>
</dbReference>
<keyword evidence="3" id="KW-1185">Reference proteome</keyword>
<dbReference type="Proteomes" id="UP000678016">
    <property type="component" value="Chromosome"/>
</dbReference>
<keyword evidence="1" id="KW-0812">Transmembrane</keyword>
<evidence type="ECO:0000256" key="1">
    <source>
        <dbReference type="SAM" id="Phobius"/>
    </source>
</evidence>
<evidence type="ECO:0000313" key="2">
    <source>
        <dbReference type="EMBL" id="QUX27885.1"/>
    </source>
</evidence>
<protein>
    <submittedName>
        <fullName evidence="2">DUF3307 domain-containing protein</fullName>
    </submittedName>
</protein>
<reference evidence="3" key="1">
    <citation type="submission" date="2021-05" db="EMBL/GenBank/DDBJ databases">
        <title>Direct Submission.</title>
        <authorList>
            <person name="Li K."/>
            <person name="Gao J."/>
        </authorList>
    </citation>
    <scope>NUCLEOTIDE SEQUENCE [LARGE SCALE GENOMIC DNA]</scope>
    <source>
        <strain evidence="3">HDS12</strain>
    </source>
</reference>
<proteinExistence type="predicted"/>
<organism evidence="2 3">
    <name type="scientific">Nocardiopsis akebiae</name>
    <dbReference type="NCBI Taxonomy" id="2831968"/>
    <lineage>
        <taxon>Bacteria</taxon>
        <taxon>Bacillati</taxon>
        <taxon>Actinomycetota</taxon>
        <taxon>Actinomycetes</taxon>
        <taxon>Streptosporangiales</taxon>
        <taxon>Nocardiopsidaceae</taxon>
        <taxon>Nocardiopsis</taxon>
    </lineage>
</organism>
<name>A0ABX8C0F9_9ACTN</name>
<sequence length="188" mass="19845">MPQADAVVFAVLAAASYPAHLLADHPFQSSQWAATKGGCDHAGRMACTKHVAVVVAFQAAAVLAVVAVTGLSVHPLAVAAGLALTAWSHWWFDRRFTAAGLYRAIGKTEFAALGAPRPGHDDNPSLGTGAYRMDQDWHTLWIAISALVMASTGLMLTVLVALAVMLMVAAILASRHGRRRLARQPQSA</sequence>
<keyword evidence="1" id="KW-1133">Transmembrane helix</keyword>
<gene>
    <name evidence="2" type="ORF">KGD83_21780</name>
</gene>
<dbReference type="EMBL" id="CP074132">
    <property type="protein sequence ID" value="QUX27885.1"/>
    <property type="molecule type" value="Genomic_DNA"/>
</dbReference>
<dbReference type="Pfam" id="PF11750">
    <property type="entry name" value="DUF3307"/>
    <property type="match status" value="1"/>
</dbReference>
<feature type="transmembrane region" description="Helical" evidence="1">
    <location>
        <begin position="50"/>
        <end position="68"/>
    </location>
</feature>